<organism evidence="1 2">
    <name type="scientific">Choristoneura fumiferana</name>
    <name type="common">Spruce budworm moth</name>
    <name type="synonym">Archips fumiferana</name>
    <dbReference type="NCBI Taxonomy" id="7141"/>
    <lineage>
        <taxon>Eukaryota</taxon>
        <taxon>Metazoa</taxon>
        <taxon>Ecdysozoa</taxon>
        <taxon>Arthropoda</taxon>
        <taxon>Hexapoda</taxon>
        <taxon>Insecta</taxon>
        <taxon>Pterygota</taxon>
        <taxon>Neoptera</taxon>
        <taxon>Endopterygota</taxon>
        <taxon>Lepidoptera</taxon>
        <taxon>Glossata</taxon>
        <taxon>Ditrysia</taxon>
        <taxon>Tortricoidea</taxon>
        <taxon>Tortricidae</taxon>
        <taxon>Tortricinae</taxon>
        <taxon>Choristoneura</taxon>
    </lineage>
</organism>
<evidence type="ECO:0000313" key="2">
    <source>
        <dbReference type="Proteomes" id="UP001064048"/>
    </source>
</evidence>
<comment type="caution">
    <text evidence="1">The sequence shown here is derived from an EMBL/GenBank/DDBJ whole genome shotgun (WGS) entry which is preliminary data.</text>
</comment>
<accession>A0ACC0K7D7</accession>
<proteinExistence type="predicted"/>
<evidence type="ECO:0000313" key="1">
    <source>
        <dbReference type="EMBL" id="KAI8432300.1"/>
    </source>
</evidence>
<gene>
    <name evidence="1" type="ORF">MSG28_004720</name>
</gene>
<protein>
    <submittedName>
        <fullName evidence="1">Uncharacterized protein</fullName>
    </submittedName>
</protein>
<dbReference type="Proteomes" id="UP001064048">
    <property type="component" value="Chromosome 7"/>
</dbReference>
<sequence length="313" mass="34699">MAPRQVHAARSLERYWSGIQPWPTACSECCVIPVALQVYGWVLWACALLCVCVACALYACNVRSALRHWGGAATHVAFVLAVYPVVSIAAFMALVVPRTQVLSEAISQEAVMLGLYHFYCLVVAECGGPEHLVRRTEGSLLETRVLPCCFYPCCILPRPKLQPRHFKVLRMLLLQVPVIQGLIYIAILGLRAEDVSVYLSNYIYFQPLVAASVLTGIWGIMMCLKAAEATGARPRARFLALQFALIIVKVQCGVAKTLPTLTSLKCLFALNPSVVVDYYTRPKRELKQTGTLPTPTRVMLGYVNHTQKQKTEK</sequence>
<reference evidence="1 2" key="1">
    <citation type="journal article" date="2022" name="Genome Biol. Evol.">
        <title>The Spruce Budworm Genome: Reconstructing the Evolutionary History of Antifreeze Proteins.</title>
        <authorList>
            <person name="Beliveau C."/>
            <person name="Gagne P."/>
            <person name="Picq S."/>
            <person name="Vernygora O."/>
            <person name="Keeling C.I."/>
            <person name="Pinkney K."/>
            <person name="Doucet D."/>
            <person name="Wen F."/>
            <person name="Johnston J.S."/>
            <person name="Maaroufi H."/>
            <person name="Boyle B."/>
            <person name="Laroche J."/>
            <person name="Dewar K."/>
            <person name="Juretic N."/>
            <person name="Blackburn G."/>
            <person name="Nisole A."/>
            <person name="Brunet B."/>
            <person name="Brandao M."/>
            <person name="Lumley L."/>
            <person name="Duan J."/>
            <person name="Quan G."/>
            <person name="Lucarotti C.J."/>
            <person name="Roe A.D."/>
            <person name="Sperling F.A.H."/>
            <person name="Levesque R.C."/>
            <person name="Cusson M."/>
        </authorList>
    </citation>
    <scope>NUCLEOTIDE SEQUENCE [LARGE SCALE GENOMIC DNA]</scope>
    <source>
        <strain evidence="1">Glfc:IPQL:Cfum</strain>
    </source>
</reference>
<name>A0ACC0K7D7_CHOFU</name>
<keyword evidence="2" id="KW-1185">Reference proteome</keyword>
<dbReference type="EMBL" id="CM046107">
    <property type="protein sequence ID" value="KAI8432300.1"/>
    <property type="molecule type" value="Genomic_DNA"/>
</dbReference>